<name>A0A9P9IKD8_9PLEO</name>
<reference evidence="5" key="1">
    <citation type="journal article" date="2021" name="Nat. Commun.">
        <title>Genetic determinants of endophytism in the Arabidopsis root mycobiome.</title>
        <authorList>
            <person name="Mesny F."/>
            <person name="Miyauchi S."/>
            <person name="Thiergart T."/>
            <person name="Pickel B."/>
            <person name="Atanasova L."/>
            <person name="Karlsson M."/>
            <person name="Huettel B."/>
            <person name="Barry K.W."/>
            <person name="Haridas S."/>
            <person name="Chen C."/>
            <person name="Bauer D."/>
            <person name="Andreopoulos W."/>
            <person name="Pangilinan J."/>
            <person name="LaButti K."/>
            <person name="Riley R."/>
            <person name="Lipzen A."/>
            <person name="Clum A."/>
            <person name="Drula E."/>
            <person name="Henrissat B."/>
            <person name="Kohler A."/>
            <person name="Grigoriev I.V."/>
            <person name="Martin F.M."/>
            <person name="Hacquard S."/>
        </authorList>
    </citation>
    <scope>NUCLEOTIDE SEQUENCE</scope>
    <source>
        <strain evidence="5">MPI-CAGE-CH-0243</strain>
    </source>
</reference>
<keyword evidence="6" id="KW-1185">Reference proteome</keyword>
<dbReference type="PROSITE" id="PS51891">
    <property type="entry name" value="CENP_V_GFA"/>
    <property type="match status" value="1"/>
</dbReference>
<dbReference type="OrthoDB" id="6329284at2759"/>
<dbReference type="CDD" id="cd02440">
    <property type="entry name" value="AdoMet_MTases"/>
    <property type="match status" value="1"/>
</dbReference>
<feature type="domain" description="CENP-V/GFA" evidence="4">
    <location>
        <begin position="303"/>
        <end position="407"/>
    </location>
</feature>
<proteinExistence type="inferred from homology"/>
<keyword evidence="3" id="KW-0862">Zinc</keyword>
<protein>
    <submittedName>
        <fullName evidence="5">S-adenosyl-L-methionine-dependent methyltransferase</fullName>
    </submittedName>
</protein>
<organism evidence="5 6">
    <name type="scientific">Dendryphion nanum</name>
    <dbReference type="NCBI Taxonomy" id="256645"/>
    <lineage>
        <taxon>Eukaryota</taxon>
        <taxon>Fungi</taxon>
        <taxon>Dikarya</taxon>
        <taxon>Ascomycota</taxon>
        <taxon>Pezizomycotina</taxon>
        <taxon>Dothideomycetes</taxon>
        <taxon>Pleosporomycetidae</taxon>
        <taxon>Pleosporales</taxon>
        <taxon>Torulaceae</taxon>
        <taxon>Dendryphion</taxon>
    </lineage>
</organism>
<dbReference type="Pfam" id="PF04828">
    <property type="entry name" value="GFA"/>
    <property type="match status" value="1"/>
</dbReference>
<dbReference type="SUPFAM" id="SSF53335">
    <property type="entry name" value="S-adenosyl-L-methionine-dependent methyltransferases"/>
    <property type="match status" value="1"/>
</dbReference>
<dbReference type="InterPro" id="IPR011057">
    <property type="entry name" value="Mss4-like_sf"/>
</dbReference>
<evidence type="ECO:0000256" key="1">
    <source>
        <dbReference type="ARBA" id="ARBA00005495"/>
    </source>
</evidence>
<keyword evidence="5" id="KW-0808">Transferase</keyword>
<evidence type="ECO:0000259" key="4">
    <source>
        <dbReference type="PROSITE" id="PS51891"/>
    </source>
</evidence>
<keyword evidence="5" id="KW-0489">Methyltransferase</keyword>
<comment type="caution">
    <text evidence="5">The sequence shown here is derived from an EMBL/GenBank/DDBJ whole genome shotgun (WGS) entry which is preliminary data.</text>
</comment>
<evidence type="ECO:0000256" key="2">
    <source>
        <dbReference type="ARBA" id="ARBA00022723"/>
    </source>
</evidence>
<dbReference type="Proteomes" id="UP000700596">
    <property type="component" value="Unassembled WGS sequence"/>
</dbReference>
<evidence type="ECO:0000256" key="3">
    <source>
        <dbReference type="ARBA" id="ARBA00022833"/>
    </source>
</evidence>
<comment type="similarity">
    <text evidence="1">Belongs to the Gfa family.</text>
</comment>
<dbReference type="PANTHER" id="PTHR43861">
    <property type="entry name" value="TRANS-ACONITATE 2-METHYLTRANSFERASE-RELATED"/>
    <property type="match status" value="1"/>
</dbReference>
<dbReference type="GO" id="GO:0008168">
    <property type="term" value="F:methyltransferase activity"/>
    <property type="evidence" value="ECO:0007669"/>
    <property type="project" value="UniProtKB-KW"/>
</dbReference>
<dbReference type="GO" id="GO:0032259">
    <property type="term" value="P:methylation"/>
    <property type="evidence" value="ECO:0007669"/>
    <property type="project" value="UniProtKB-KW"/>
</dbReference>
<evidence type="ECO:0000313" key="5">
    <source>
        <dbReference type="EMBL" id="KAH7122450.1"/>
    </source>
</evidence>
<dbReference type="SUPFAM" id="SSF51316">
    <property type="entry name" value="Mss4-like"/>
    <property type="match status" value="1"/>
</dbReference>
<keyword evidence="2" id="KW-0479">Metal-binding</keyword>
<dbReference type="Gene3D" id="3.40.50.150">
    <property type="entry name" value="Vaccinia Virus protein VP39"/>
    <property type="match status" value="1"/>
</dbReference>
<dbReference type="Gene3D" id="3.90.1590.10">
    <property type="entry name" value="glutathione-dependent formaldehyde- activating enzyme (gfa)"/>
    <property type="match status" value="1"/>
</dbReference>
<dbReference type="EMBL" id="JAGMWT010000009">
    <property type="protein sequence ID" value="KAH7122450.1"/>
    <property type="molecule type" value="Genomic_DNA"/>
</dbReference>
<dbReference type="PANTHER" id="PTHR43861:SF1">
    <property type="entry name" value="TRANS-ACONITATE 2-METHYLTRANSFERASE"/>
    <property type="match status" value="1"/>
</dbReference>
<dbReference type="GO" id="GO:0016846">
    <property type="term" value="F:carbon-sulfur lyase activity"/>
    <property type="evidence" value="ECO:0007669"/>
    <property type="project" value="InterPro"/>
</dbReference>
<dbReference type="InterPro" id="IPR006913">
    <property type="entry name" value="CENP-V/GFA"/>
</dbReference>
<dbReference type="GO" id="GO:0046872">
    <property type="term" value="F:metal ion binding"/>
    <property type="evidence" value="ECO:0007669"/>
    <property type="project" value="UniProtKB-KW"/>
</dbReference>
<evidence type="ECO:0000313" key="6">
    <source>
        <dbReference type="Proteomes" id="UP000700596"/>
    </source>
</evidence>
<sequence length="436" mass="47926">MASNTQINNAIRLYEARGLEYDASWHPDFTKRFFAYLDITPSQHILDLACGTGLLTFLAADAVGSHGRVVGVDVTPGMLAQAKAKKEREPEKYRNVELFEGNVLSLETIKGVDEGSFDVITMASAIVLFPDPKAAVKYWTKFLKPGGVLAIDSTHPKNLIVGRVLEITGRKMGLDIPYYREWSTSENTLAEVLESANLRVRRLATVDNQRGEGTRFHQASDAEEIFEKAVTKGDAPTTFKDESTRGQAKAIFKEEWMKLAVGGKVEEVDAVFLGIAQKSEWVHIAFGNHVLNSTVNDDTDVVFSGGCRCGQVKYTSYAQPKTLVFCHCRACGHLSGSGYLPFMELPSDGIKFEASSALTTLKLSASAERTFCSSCGSPITMVYRSETEITAVTAGSVDEDTFNATWPKVTKHIFVKEKAPWVTIPDDGAQRLEAFH</sequence>
<dbReference type="Pfam" id="PF13847">
    <property type="entry name" value="Methyltransf_31"/>
    <property type="match status" value="1"/>
</dbReference>
<accession>A0A9P9IKD8</accession>
<dbReference type="AlphaFoldDB" id="A0A9P9IKD8"/>
<dbReference type="InterPro" id="IPR029063">
    <property type="entry name" value="SAM-dependent_MTases_sf"/>
</dbReference>
<dbReference type="InterPro" id="IPR025714">
    <property type="entry name" value="Methyltranfer_dom"/>
</dbReference>
<gene>
    <name evidence="5" type="ORF">B0J11DRAFT_551085</name>
</gene>